<sequence length="351" mass="37574">MSDLLAVPSPTTAELFNGAVAASAICAAFELGLLAELEARGGVDPADFAARAGLDPTALDAVILGLRHAGAVVLAEQDGARRSVLCGPAFGDVWRDKGYFLWLYGGYGPMLAGAAQVCRVGGWPSDTHGRDGGAIARAGRDYGAAFVDPVFHKLVDSLPHTTTADLGCGSARRLIELAARSPEARFVGVEVDTGAWHTAREAVGAEGLEERIELVHADLAALPDGAFPDVDLVVSFFLAHDLLPRERFLDVLAGLRRAFPGARNLLLSDTYKSGQAADPDSPIFTLGFEYTHGLMRQHPPTLAQWRETFELSDAWELVETHDLEIAHSTVFHLVPRSEVPDGARTAPERHR</sequence>
<name>A0A941ER98_9ACTN</name>
<dbReference type="CDD" id="cd02440">
    <property type="entry name" value="AdoMet_MTases"/>
    <property type="match status" value="1"/>
</dbReference>
<protein>
    <submittedName>
        <fullName evidence="2">Methyltransferase domain-containing protein</fullName>
    </submittedName>
</protein>
<dbReference type="InterPro" id="IPR036390">
    <property type="entry name" value="WH_DNA-bd_sf"/>
</dbReference>
<dbReference type="GO" id="GO:0032259">
    <property type="term" value="P:methylation"/>
    <property type="evidence" value="ECO:0007669"/>
    <property type="project" value="UniProtKB-KW"/>
</dbReference>
<dbReference type="SUPFAM" id="SSF46785">
    <property type="entry name" value="Winged helix' DNA-binding domain"/>
    <property type="match status" value="1"/>
</dbReference>
<dbReference type="SUPFAM" id="SSF53335">
    <property type="entry name" value="S-adenosyl-L-methionine-dependent methyltransferases"/>
    <property type="match status" value="1"/>
</dbReference>
<feature type="domain" description="Methyltransferase" evidence="1">
    <location>
        <begin position="165"/>
        <end position="257"/>
    </location>
</feature>
<keyword evidence="3" id="KW-1185">Reference proteome</keyword>
<keyword evidence="2" id="KW-0808">Transferase</keyword>
<gene>
    <name evidence="2" type="ORF">KDL01_17335</name>
</gene>
<proteinExistence type="predicted"/>
<evidence type="ECO:0000313" key="3">
    <source>
        <dbReference type="Proteomes" id="UP000675781"/>
    </source>
</evidence>
<keyword evidence="2" id="KW-0489">Methyltransferase</keyword>
<dbReference type="GO" id="GO:0008168">
    <property type="term" value="F:methyltransferase activity"/>
    <property type="evidence" value="ECO:0007669"/>
    <property type="project" value="UniProtKB-KW"/>
</dbReference>
<dbReference type="InterPro" id="IPR041698">
    <property type="entry name" value="Methyltransf_25"/>
</dbReference>
<dbReference type="InterPro" id="IPR029063">
    <property type="entry name" value="SAM-dependent_MTases_sf"/>
</dbReference>
<organism evidence="2 3">
    <name type="scientific">Actinospica durhamensis</name>
    <dbReference type="NCBI Taxonomy" id="1508375"/>
    <lineage>
        <taxon>Bacteria</taxon>
        <taxon>Bacillati</taxon>
        <taxon>Actinomycetota</taxon>
        <taxon>Actinomycetes</taxon>
        <taxon>Catenulisporales</taxon>
        <taxon>Actinospicaceae</taxon>
        <taxon>Actinospica</taxon>
    </lineage>
</organism>
<reference evidence="2" key="1">
    <citation type="submission" date="2021-04" db="EMBL/GenBank/DDBJ databases">
        <title>Genome based classification of Actinospica acidithermotolerans sp. nov., an actinobacterium isolated from an Indonesian hot spring.</title>
        <authorList>
            <person name="Kusuma A.B."/>
            <person name="Putra K.E."/>
            <person name="Nafisah S."/>
            <person name="Loh J."/>
            <person name="Nouioui I."/>
            <person name="Goodfellow M."/>
        </authorList>
    </citation>
    <scope>NUCLEOTIDE SEQUENCE</scope>
    <source>
        <strain evidence="2">CSCA 57</strain>
    </source>
</reference>
<dbReference type="RefSeq" id="WP_212529557.1">
    <property type="nucleotide sequence ID" value="NZ_JAGSOG010000080.1"/>
</dbReference>
<dbReference type="Gene3D" id="3.40.50.150">
    <property type="entry name" value="Vaccinia Virus protein VP39"/>
    <property type="match status" value="1"/>
</dbReference>
<dbReference type="InterPro" id="IPR036388">
    <property type="entry name" value="WH-like_DNA-bd_sf"/>
</dbReference>
<accession>A0A941ER98</accession>
<dbReference type="EMBL" id="JAGSOG010000080">
    <property type="protein sequence ID" value="MBR7835042.1"/>
    <property type="molecule type" value="Genomic_DNA"/>
</dbReference>
<dbReference type="Proteomes" id="UP000675781">
    <property type="component" value="Unassembled WGS sequence"/>
</dbReference>
<dbReference type="AlphaFoldDB" id="A0A941ER98"/>
<evidence type="ECO:0000313" key="2">
    <source>
        <dbReference type="EMBL" id="MBR7835042.1"/>
    </source>
</evidence>
<dbReference type="Pfam" id="PF13649">
    <property type="entry name" value="Methyltransf_25"/>
    <property type="match status" value="1"/>
</dbReference>
<dbReference type="Gene3D" id="1.10.10.10">
    <property type="entry name" value="Winged helix-like DNA-binding domain superfamily/Winged helix DNA-binding domain"/>
    <property type="match status" value="1"/>
</dbReference>
<evidence type="ECO:0000259" key="1">
    <source>
        <dbReference type="Pfam" id="PF13649"/>
    </source>
</evidence>
<comment type="caution">
    <text evidence="2">The sequence shown here is derived from an EMBL/GenBank/DDBJ whole genome shotgun (WGS) entry which is preliminary data.</text>
</comment>